<sequence length="182" mass="21215">MSLKREYSAGCVVFKKEKAKILHLIGKHSGYHKWVLPKGLIEKGEKGPETAIRETEEEMGVKGKLVLKKPIFKEQYFFYADFKKNKEKERKIESEERKQGKPVRRVAVYQEKGGKKTKVFKTVSFFLAEFKSGDPSNHDWEMSEAGWFEYDKAFNLLAFKGEKQALKKAKEKISLFNQEKLL</sequence>
<evidence type="ECO:0000256" key="1">
    <source>
        <dbReference type="ARBA" id="ARBA00022801"/>
    </source>
</evidence>
<dbReference type="SUPFAM" id="SSF55811">
    <property type="entry name" value="Nudix"/>
    <property type="match status" value="1"/>
</dbReference>
<dbReference type="InterPro" id="IPR000086">
    <property type="entry name" value="NUDIX_hydrolase_dom"/>
</dbReference>
<dbReference type="InterPro" id="IPR020084">
    <property type="entry name" value="NUDIX_hydrolase_CS"/>
</dbReference>
<evidence type="ECO:0000313" key="4">
    <source>
        <dbReference type="Proteomes" id="UP000230093"/>
    </source>
</evidence>
<reference evidence="4" key="1">
    <citation type="submission" date="2017-09" db="EMBL/GenBank/DDBJ databases">
        <title>Depth-based differentiation of microbial function through sediment-hosted aquifers and enrichment of novel symbionts in the deep terrestrial subsurface.</title>
        <authorList>
            <person name="Probst A.J."/>
            <person name="Ladd B."/>
            <person name="Jarett J.K."/>
            <person name="Geller-Mcgrath D.E."/>
            <person name="Sieber C.M.K."/>
            <person name="Emerson J.B."/>
            <person name="Anantharaman K."/>
            <person name="Thomas B.C."/>
            <person name="Malmstrom R."/>
            <person name="Stieglmeier M."/>
            <person name="Klingl A."/>
            <person name="Woyke T."/>
            <person name="Ryan C.M."/>
            <person name="Banfield J.F."/>
        </authorList>
    </citation>
    <scope>NUCLEOTIDE SEQUENCE [LARGE SCALE GENOMIC DNA]</scope>
</reference>
<accession>A0A2H0WA70</accession>
<dbReference type="PANTHER" id="PTHR21340">
    <property type="entry name" value="DIADENOSINE 5,5-P1,P4-TETRAPHOSPHATE PYROPHOSPHOHYDROLASE MUTT"/>
    <property type="match status" value="1"/>
</dbReference>
<dbReference type="GO" id="GO:0006167">
    <property type="term" value="P:AMP biosynthetic process"/>
    <property type="evidence" value="ECO:0007669"/>
    <property type="project" value="TreeGrafter"/>
</dbReference>
<gene>
    <name evidence="3" type="ORF">COT75_00830</name>
</gene>
<dbReference type="PROSITE" id="PS00893">
    <property type="entry name" value="NUDIX_BOX"/>
    <property type="match status" value="1"/>
</dbReference>
<dbReference type="Proteomes" id="UP000230093">
    <property type="component" value="Unassembled WGS sequence"/>
</dbReference>
<dbReference type="PROSITE" id="PS51462">
    <property type="entry name" value="NUDIX"/>
    <property type="match status" value="1"/>
</dbReference>
<dbReference type="Gene3D" id="3.90.79.10">
    <property type="entry name" value="Nucleoside Triphosphate Pyrophosphohydrolase"/>
    <property type="match status" value="1"/>
</dbReference>
<dbReference type="GO" id="GO:0004081">
    <property type="term" value="F:bis(5'-nucleosyl)-tetraphosphatase (asymmetrical) activity"/>
    <property type="evidence" value="ECO:0007669"/>
    <property type="project" value="TreeGrafter"/>
</dbReference>
<dbReference type="Pfam" id="PF00293">
    <property type="entry name" value="NUDIX"/>
    <property type="match status" value="1"/>
</dbReference>
<name>A0A2H0WA70_9BACT</name>
<keyword evidence="1" id="KW-0378">Hydrolase</keyword>
<feature type="domain" description="Nudix hydrolase" evidence="2">
    <location>
        <begin position="4"/>
        <end position="170"/>
    </location>
</feature>
<evidence type="ECO:0000313" key="3">
    <source>
        <dbReference type="EMBL" id="PIS09570.1"/>
    </source>
</evidence>
<organism evidence="3 4">
    <name type="scientific">Candidatus Beckwithbacteria bacterium CG10_big_fil_rev_8_21_14_0_10_34_10</name>
    <dbReference type="NCBI Taxonomy" id="1974495"/>
    <lineage>
        <taxon>Bacteria</taxon>
        <taxon>Candidatus Beckwithiibacteriota</taxon>
    </lineage>
</organism>
<dbReference type="GO" id="GO:0006754">
    <property type="term" value="P:ATP biosynthetic process"/>
    <property type="evidence" value="ECO:0007669"/>
    <property type="project" value="TreeGrafter"/>
</dbReference>
<dbReference type="EMBL" id="PEZT01000002">
    <property type="protein sequence ID" value="PIS09570.1"/>
    <property type="molecule type" value="Genomic_DNA"/>
</dbReference>
<evidence type="ECO:0000259" key="2">
    <source>
        <dbReference type="PROSITE" id="PS51462"/>
    </source>
</evidence>
<proteinExistence type="predicted"/>
<dbReference type="InterPro" id="IPR015797">
    <property type="entry name" value="NUDIX_hydrolase-like_dom_sf"/>
</dbReference>
<comment type="caution">
    <text evidence="3">The sequence shown here is derived from an EMBL/GenBank/DDBJ whole genome shotgun (WGS) entry which is preliminary data.</text>
</comment>
<dbReference type="PANTHER" id="PTHR21340:SF0">
    <property type="entry name" value="BIS(5'-NUCLEOSYL)-TETRAPHOSPHATASE [ASYMMETRICAL]"/>
    <property type="match status" value="1"/>
</dbReference>
<dbReference type="AlphaFoldDB" id="A0A2H0WA70"/>
<protein>
    <recommendedName>
        <fullName evidence="2">Nudix hydrolase domain-containing protein</fullName>
    </recommendedName>
</protein>
<dbReference type="InterPro" id="IPR051325">
    <property type="entry name" value="Nudix_hydrolase_domain"/>
</dbReference>